<dbReference type="EMBL" id="LR797108">
    <property type="protein sequence ID" value="CAB4187403.1"/>
    <property type="molecule type" value="Genomic_DNA"/>
</dbReference>
<evidence type="ECO:0000313" key="2">
    <source>
        <dbReference type="EMBL" id="CAB4178131.1"/>
    </source>
</evidence>
<gene>
    <name evidence="2" type="ORF">UFOVP1007_26</name>
    <name evidence="3" type="ORF">UFOVP1159_26</name>
    <name evidence="1" type="ORF">UFOVP927_37</name>
</gene>
<organism evidence="1">
    <name type="scientific">uncultured Caudovirales phage</name>
    <dbReference type="NCBI Taxonomy" id="2100421"/>
    <lineage>
        <taxon>Viruses</taxon>
        <taxon>Duplodnaviria</taxon>
        <taxon>Heunggongvirae</taxon>
        <taxon>Uroviricota</taxon>
        <taxon>Caudoviricetes</taxon>
        <taxon>Peduoviridae</taxon>
        <taxon>Maltschvirus</taxon>
        <taxon>Maltschvirus maltsch</taxon>
    </lineage>
</organism>
<dbReference type="EMBL" id="LR796958">
    <property type="protein sequence ID" value="CAB4178131.1"/>
    <property type="molecule type" value="Genomic_DNA"/>
</dbReference>
<dbReference type="EMBL" id="LR796868">
    <property type="protein sequence ID" value="CAB4171898.1"/>
    <property type="molecule type" value="Genomic_DNA"/>
</dbReference>
<evidence type="ECO:0000313" key="3">
    <source>
        <dbReference type="EMBL" id="CAB4187403.1"/>
    </source>
</evidence>
<reference evidence="1" key="1">
    <citation type="submission" date="2020-05" db="EMBL/GenBank/DDBJ databases">
        <authorList>
            <person name="Chiriac C."/>
            <person name="Salcher M."/>
            <person name="Ghai R."/>
            <person name="Kavagutti S V."/>
        </authorList>
    </citation>
    <scope>NUCLEOTIDE SEQUENCE</scope>
</reference>
<evidence type="ECO:0000313" key="1">
    <source>
        <dbReference type="EMBL" id="CAB4171898.1"/>
    </source>
</evidence>
<name>A0A6J5PS67_9CAUD</name>
<protein>
    <submittedName>
        <fullName evidence="1">Uncharacterized protein</fullName>
    </submittedName>
</protein>
<accession>A0A6J5PS67</accession>
<proteinExistence type="predicted"/>
<sequence>MPYTPSVQDRTGEILAQGFSSLVQGVESYNKKKEEKEILDSTVTSLMSRASTSPKLAQFLGVNMSDAKAVEAGIKAAGGGDAMAGARALRQSLQQFGEFERQEKEREDDNTAFGIGMKAFGGGTDPFAAGAQAGVKYSPRVAKALSDLTTGRALEEERRATALERRAEAARGPKPENLTFQERAVVAERAAQESSLGRKLTPSEDSAIYKDVAQRSNPAGDPDVAARTGMLAKELPLTGERGDVALRFLPTLTSLSGKLDKGLKTGKLEDFRASVVGYAKGLGIPVDEAALGSAEAAQAQFGSFLLQAIAQTKGAISERENTLFAAMGPQFAKSPAANKELLGMLKAQTDLDIELGNIYRVGISGDSKLSAIAAKQQAARNKFAKKYDDMLSKAEASFGVTYEDKIKAAIGN</sequence>